<sequence length="65" mass="7294">MTERRTDTAEMTSTALRLSRAVDFIAVRMHDPIADHPYMFTLAVLIVSLLVFGLGLEVLKVFISL</sequence>
<keyword evidence="1" id="KW-0812">Transmembrane</keyword>
<dbReference type="AlphaFoldDB" id="A0A918EZQ5"/>
<dbReference type="RefSeq" id="WP_189087747.1">
    <property type="nucleotide sequence ID" value="NZ_BMQL01000001.1"/>
</dbReference>
<comment type="caution">
    <text evidence="2">The sequence shown here is derived from an EMBL/GenBank/DDBJ whole genome shotgun (WGS) entry which is preliminary data.</text>
</comment>
<accession>A0A918EZQ5</accession>
<proteinExistence type="predicted"/>
<organism evidence="2 3">
    <name type="scientific">Deinococcus ruber</name>
    <dbReference type="NCBI Taxonomy" id="1848197"/>
    <lineage>
        <taxon>Bacteria</taxon>
        <taxon>Thermotogati</taxon>
        <taxon>Deinococcota</taxon>
        <taxon>Deinococci</taxon>
        <taxon>Deinococcales</taxon>
        <taxon>Deinococcaceae</taxon>
        <taxon>Deinococcus</taxon>
    </lineage>
</organism>
<keyword evidence="3" id="KW-1185">Reference proteome</keyword>
<evidence type="ECO:0000256" key="1">
    <source>
        <dbReference type="SAM" id="Phobius"/>
    </source>
</evidence>
<reference evidence="2" key="1">
    <citation type="journal article" date="2014" name="Int. J. Syst. Evol. Microbiol.">
        <title>Complete genome sequence of Corynebacterium casei LMG S-19264T (=DSM 44701T), isolated from a smear-ripened cheese.</title>
        <authorList>
            <consortium name="US DOE Joint Genome Institute (JGI-PGF)"/>
            <person name="Walter F."/>
            <person name="Albersmeier A."/>
            <person name="Kalinowski J."/>
            <person name="Ruckert C."/>
        </authorList>
    </citation>
    <scope>NUCLEOTIDE SEQUENCE</scope>
    <source>
        <strain evidence="2">JCM 31311</strain>
    </source>
</reference>
<evidence type="ECO:0000313" key="3">
    <source>
        <dbReference type="Proteomes" id="UP000603865"/>
    </source>
</evidence>
<dbReference type="Proteomes" id="UP000603865">
    <property type="component" value="Unassembled WGS sequence"/>
</dbReference>
<evidence type="ECO:0000313" key="2">
    <source>
        <dbReference type="EMBL" id="GGQ94595.1"/>
    </source>
</evidence>
<gene>
    <name evidence="2" type="ORF">GCM10008957_03450</name>
</gene>
<keyword evidence="1" id="KW-1133">Transmembrane helix</keyword>
<feature type="transmembrane region" description="Helical" evidence="1">
    <location>
        <begin position="38"/>
        <end position="59"/>
    </location>
</feature>
<reference evidence="2" key="2">
    <citation type="submission" date="2020-09" db="EMBL/GenBank/DDBJ databases">
        <authorList>
            <person name="Sun Q."/>
            <person name="Ohkuma M."/>
        </authorList>
    </citation>
    <scope>NUCLEOTIDE SEQUENCE</scope>
    <source>
        <strain evidence="2">JCM 31311</strain>
    </source>
</reference>
<name>A0A918EZQ5_9DEIO</name>
<dbReference type="EMBL" id="BMQL01000001">
    <property type="protein sequence ID" value="GGQ94595.1"/>
    <property type="molecule type" value="Genomic_DNA"/>
</dbReference>
<keyword evidence="1" id="KW-0472">Membrane</keyword>
<protein>
    <submittedName>
        <fullName evidence="2">Uncharacterized protein</fullName>
    </submittedName>
</protein>